<dbReference type="Proteomes" id="UP000320781">
    <property type="component" value="Unassembled WGS sequence"/>
</dbReference>
<dbReference type="GO" id="GO:0012505">
    <property type="term" value="C:endomembrane system"/>
    <property type="evidence" value="ECO:0007669"/>
    <property type="project" value="UniProtKB-SubCell"/>
</dbReference>
<evidence type="ECO:0000313" key="9">
    <source>
        <dbReference type="EMBL" id="TES85138.1"/>
    </source>
</evidence>
<dbReference type="InterPro" id="IPR020846">
    <property type="entry name" value="MFS_dom"/>
</dbReference>
<dbReference type="InterPro" id="IPR051788">
    <property type="entry name" value="MFS_Transporter"/>
</dbReference>
<feature type="transmembrane region" description="Helical" evidence="7">
    <location>
        <begin position="71"/>
        <end position="90"/>
    </location>
</feature>
<evidence type="ECO:0000256" key="1">
    <source>
        <dbReference type="ARBA" id="ARBA00004127"/>
    </source>
</evidence>
<dbReference type="PANTHER" id="PTHR23514:SF3">
    <property type="entry name" value="BYPASS OF STOP CODON PROTEIN 6"/>
    <property type="match status" value="1"/>
</dbReference>
<reference evidence="9 10" key="1">
    <citation type="submission" date="2019-03" db="EMBL/GenBank/DDBJ databases">
        <title>Metabolic potential of uncultured bacteria and archaea associated with petroleum seepage in deep-sea sediments.</title>
        <authorList>
            <person name="Dong X."/>
            <person name="Hubert C."/>
        </authorList>
    </citation>
    <scope>NUCLEOTIDE SEQUENCE [LARGE SCALE GENOMIC DNA]</scope>
    <source>
        <strain evidence="9">E44_bin92</strain>
    </source>
</reference>
<dbReference type="EMBL" id="SOKU01000251">
    <property type="protein sequence ID" value="TES85138.1"/>
    <property type="molecule type" value="Genomic_DNA"/>
</dbReference>
<comment type="subcellular location">
    <subcellularLocation>
        <location evidence="1">Endomembrane system</location>
        <topology evidence="1">Multi-pass membrane protein</topology>
    </subcellularLocation>
</comment>
<keyword evidence="5 7" id="KW-1133">Transmembrane helix</keyword>
<dbReference type="GO" id="GO:0022857">
    <property type="term" value="F:transmembrane transporter activity"/>
    <property type="evidence" value="ECO:0007669"/>
    <property type="project" value="InterPro"/>
</dbReference>
<proteinExistence type="inferred from homology"/>
<sequence>MKGTRLLAVSSLGMLIFALTSAVIGPLLVPMSESFNLSLSQAGRLVSFRYQGFFLSSVLIGVLWQRGRARLFLVGSSFVLCIALLTIGRWPALPVVYVLLLVVGLSGGLVHTGVDSLLSEIYPDVRTRVLNLVHIFFGVGAFLGPIIVGTVLLVFGWWNLVYCLVGVGALGLFFLFLTQNLKEVEPPLPETHTGAWKNLTYLAKSTPFWLLTLGMFFYLGAEVSLLSWVPMFMARVRNASTVAAGYANSVFWITLLVGRLCFVYLSGKISTPRLLMLAALGTTFSAIGVFSLTNHILIITFLACTGLFASGIYPTILALGAHTFPERIGMIMGVLSAAGSLGGICFPWLVGFGSEYLGLGQGVFMIPVVMGLAAATFVYFERRLIKKEA</sequence>
<dbReference type="InterPro" id="IPR011701">
    <property type="entry name" value="MFS"/>
</dbReference>
<feature type="domain" description="Major facilitator superfamily (MFS) profile" evidence="8">
    <location>
        <begin position="6"/>
        <end position="386"/>
    </location>
</feature>
<dbReference type="Pfam" id="PF07690">
    <property type="entry name" value="MFS_1"/>
    <property type="match status" value="1"/>
</dbReference>
<keyword evidence="3" id="KW-0813">Transport</keyword>
<feature type="transmembrane region" description="Helical" evidence="7">
    <location>
        <begin position="249"/>
        <end position="267"/>
    </location>
</feature>
<evidence type="ECO:0000313" key="10">
    <source>
        <dbReference type="Proteomes" id="UP000320781"/>
    </source>
</evidence>
<dbReference type="Gene3D" id="1.20.1250.20">
    <property type="entry name" value="MFS general substrate transporter like domains"/>
    <property type="match status" value="2"/>
</dbReference>
<feature type="transmembrane region" description="Helical" evidence="7">
    <location>
        <begin position="328"/>
        <end position="350"/>
    </location>
</feature>
<dbReference type="PROSITE" id="PS50850">
    <property type="entry name" value="MFS"/>
    <property type="match status" value="1"/>
</dbReference>
<evidence type="ECO:0000256" key="4">
    <source>
        <dbReference type="ARBA" id="ARBA00022692"/>
    </source>
</evidence>
<dbReference type="InterPro" id="IPR036259">
    <property type="entry name" value="MFS_trans_sf"/>
</dbReference>
<comment type="caution">
    <text evidence="9">The sequence shown here is derived from an EMBL/GenBank/DDBJ whole genome shotgun (WGS) entry which is preliminary data.</text>
</comment>
<feature type="transmembrane region" description="Helical" evidence="7">
    <location>
        <begin position="130"/>
        <end position="153"/>
    </location>
</feature>
<keyword evidence="4 7" id="KW-0812">Transmembrane</keyword>
<evidence type="ECO:0000256" key="6">
    <source>
        <dbReference type="ARBA" id="ARBA00023136"/>
    </source>
</evidence>
<accession>A0A523QHY4</accession>
<protein>
    <submittedName>
        <fullName evidence="9">MFS transporter</fullName>
    </submittedName>
</protein>
<dbReference type="GO" id="GO:0016020">
    <property type="term" value="C:membrane"/>
    <property type="evidence" value="ECO:0007669"/>
    <property type="project" value="TreeGrafter"/>
</dbReference>
<evidence type="ECO:0000259" key="8">
    <source>
        <dbReference type="PROSITE" id="PS50850"/>
    </source>
</evidence>
<evidence type="ECO:0000256" key="7">
    <source>
        <dbReference type="SAM" id="Phobius"/>
    </source>
</evidence>
<name>A0A523QHY4_UNCAE</name>
<comment type="similarity">
    <text evidence="2">Belongs to the major facilitator superfamily.</text>
</comment>
<feature type="transmembrane region" description="Helical" evidence="7">
    <location>
        <begin position="356"/>
        <end position="380"/>
    </location>
</feature>
<feature type="transmembrane region" description="Helical" evidence="7">
    <location>
        <begin position="298"/>
        <end position="321"/>
    </location>
</feature>
<evidence type="ECO:0000256" key="2">
    <source>
        <dbReference type="ARBA" id="ARBA00008335"/>
    </source>
</evidence>
<evidence type="ECO:0000256" key="3">
    <source>
        <dbReference type="ARBA" id="ARBA00022448"/>
    </source>
</evidence>
<dbReference type="SUPFAM" id="SSF103473">
    <property type="entry name" value="MFS general substrate transporter"/>
    <property type="match status" value="1"/>
</dbReference>
<dbReference type="AlphaFoldDB" id="A0A523QHY4"/>
<feature type="transmembrane region" description="Helical" evidence="7">
    <location>
        <begin position="274"/>
        <end position="292"/>
    </location>
</feature>
<gene>
    <name evidence="9" type="ORF">E3J95_05130</name>
</gene>
<feature type="transmembrane region" description="Helical" evidence="7">
    <location>
        <begin position="208"/>
        <end position="229"/>
    </location>
</feature>
<keyword evidence="6 7" id="KW-0472">Membrane</keyword>
<organism evidence="9 10">
    <name type="scientific">Aerophobetes bacterium</name>
    <dbReference type="NCBI Taxonomy" id="2030807"/>
    <lineage>
        <taxon>Bacteria</taxon>
        <taxon>Candidatus Aerophobota</taxon>
    </lineage>
</organism>
<feature type="transmembrane region" description="Helical" evidence="7">
    <location>
        <begin position="159"/>
        <end position="177"/>
    </location>
</feature>
<evidence type="ECO:0000256" key="5">
    <source>
        <dbReference type="ARBA" id="ARBA00022989"/>
    </source>
</evidence>
<feature type="transmembrane region" description="Helical" evidence="7">
    <location>
        <begin position="46"/>
        <end position="64"/>
    </location>
</feature>
<feature type="transmembrane region" description="Helical" evidence="7">
    <location>
        <begin position="96"/>
        <end position="118"/>
    </location>
</feature>
<dbReference type="PANTHER" id="PTHR23514">
    <property type="entry name" value="BYPASS OF STOP CODON PROTEIN 6"/>
    <property type="match status" value="1"/>
</dbReference>